<accession>A0A2V4UAN9</accession>
<comment type="caution">
    <text evidence="1">The sequence shown here is derived from an EMBL/GenBank/DDBJ whole genome shotgun (WGS) entry which is preliminary data.</text>
</comment>
<dbReference type="EMBL" id="QJSQ01000014">
    <property type="protein sequence ID" value="PYE21437.1"/>
    <property type="molecule type" value="Genomic_DNA"/>
</dbReference>
<gene>
    <name evidence="1" type="ORF">C7410_11478</name>
</gene>
<protein>
    <submittedName>
        <fullName evidence="1">Uncharacterized protein</fullName>
    </submittedName>
</protein>
<organism evidence="1 2">
    <name type="scientific">Paraburkholderia silvatlantica</name>
    <dbReference type="NCBI Taxonomy" id="321895"/>
    <lineage>
        <taxon>Bacteria</taxon>
        <taxon>Pseudomonadati</taxon>
        <taxon>Pseudomonadota</taxon>
        <taxon>Betaproteobacteria</taxon>
        <taxon>Burkholderiales</taxon>
        <taxon>Burkholderiaceae</taxon>
        <taxon>Paraburkholderia</taxon>
    </lineage>
</organism>
<dbReference type="Proteomes" id="UP000247772">
    <property type="component" value="Unassembled WGS sequence"/>
</dbReference>
<evidence type="ECO:0000313" key="1">
    <source>
        <dbReference type="EMBL" id="PYE21437.1"/>
    </source>
</evidence>
<evidence type="ECO:0000313" key="2">
    <source>
        <dbReference type="Proteomes" id="UP000247772"/>
    </source>
</evidence>
<name>A0A2V4UAN9_9BURK</name>
<dbReference type="AlphaFoldDB" id="A0A2V4UAN9"/>
<reference evidence="1 2" key="1">
    <citation type="submission" date="2018-06" db="EMBL/GenBank/DDBJ databases">
        <title>Genomic Encyclopedia of Type Strains, Phase IV (KMG-V): Genome sequencing to study the core and pangenomes of soil and plant-associated prokaryotes.</title>
        <authorList>
            <person name="Whitman W."/>
        </authorList>
    </citation>
    <scope>NUCLEOTIDE SEQUENCE [LARGE SCALE GENOMIC DNA]</scope>
    <source>
        <strain evidence="1 2">SRCL-318</strain>
    </source>
</reference>
<proteinExistence type="predicted"/>
<sequence length="39" mass="4344">MTTTGRCVLGADPLIRTEDDFTALDMAATFECLELLRPR</sequence>